<proteinExistence type="predicted"/>
<dbReference type="EMBL" id="CACVBS010000044">
    <property type="protein sequence ID" value="CAA7264286.1"/>
    <property type="molecule type" value="Genomic_DNA"/>
</dbReference>
<evidence type="ECO:0000313" key="3">
    <source>
        <dbReference type="Proteomes" id="UP000467700"/>
    </source>
</evidence>
<dbReference type="SUPFAM" id="SSF55729">
    <property type="entry name" value="Acyl-CoA N-acyltransferases (Nat)"/>
    <property type="match status" value="1"/>
</dbReference>
<dbReference type="InterPro" id="IPR016181">
    <property type="entry name" value="Acyl_CoA_acyltransferase"/>
</dbReference>
<gene>
    <name evidence="2" type="ORF">AAE3_LOCUS6515</name>
</gene>
<dbReference type="GO" id="GO:0016747">
    <property type="term" value="F:acyltransferase activity, transferring groups other than amino-acyl groups"/>
    <property type="evidence" value="ECO:0007669"/>
    <property type="project" value="InterPro"/>
</dbReference>
<organism evidence="2 3">
    <name type="scientific">Cyclocybe aegerita</name>
    <name type="common">Black poplar mushroom</name>
    <name type="synonym">Agrocybe aegerita</name>
    <dbReference type="NCBI Taxonomy" id="1973307"/>
    <lineage>
        <taxon>Eukaryota</taxon>
        <taxon>Fungi</taxon>
        <taxon>Dikarya</taxon>
        <taxon>Basidiomycota</taxon>
        <taxon>Agaricomycotina</taxon>
        <taxon>Agaricomycetes</taxon>
        <taxon>Agaricomycetidae</taxon>
        <taxon>Agaricales</taxon>
        <taxon>Agaricineae</taxon>
        <taxon>Bolbitiaceae</taxon>
        <taxon>Cyclocybe</taxon>
    </lineage>
</organism>
<evidence type="ECO:0000259" key="1">
    <source>
        <dbReference type="Pfam" id="PF13302"/>
    </source>
</evidence>
<dbReference type="OrthoDB" id="64477at2759"/>
<protein>
    <recommendedName>
        <fullName evidence="1">N-acetyltransferase domain-containing protein</fullName>
    </recommendedName>
</protein>
<dbReference type="AlphaFoldDB" id="A0A8S0WS72"/>
<accession>A0A8S0WS72</accession>
<feature type="domain" description="N-acetyltransferase" evidence="1">
    <location>
        <begin position="22"/>
        <end position="172"/>
    </location>
</feature>
<dbReference type="Proteomes" id="UP000467700">
    <property type="component" value="Unassembled WGS sequence"/>
</dbReference>
<sequence>MPNNKSAKPKFITLRSQSPSARILLRTPIRTDAYSLVCRVQDPECTTYLPHLRFPKNPITIQSNEKQIELWRNASGITEQFLVVVLLPERPAEDGLDPVATVGDTGLAPLNIAAGTAECGIMLNSGPDMRGKGIAVEALAMQFAYGFEHLGLEIISFHTSKDNVPRRGLLEKKFGLEARCREEEGDWELVATKSWWNERQHAAGPDRQMVVSVDEGL</sequence>
<dbReference type="Pfam" id="PF13302">
    <property type="entry name" value="Acetyltransf_3"/>
    <property type="match status" value="1"/>
</dbReference>
<name>A0A8S0WS72_CYCAE</name>
<evidence type="ECO:0000313" key="2">
    <source>
        <dbReference type="EMBL" id="CAA7264286.1"/>
    </source>
</evidence>
<keyword evidence="3" id="KW-1185">Reference proteome</keyword>
<reference evidence="2 3" key="1">
    <citation type="submission" date="2020-01" db="EMBL/GenBank/DDBJ databases">
        <authorList>
            <person name="Gupta K D."/>
        </authorList>
    </citation>
    <scope>NUCLEOTIDE SEQUENCE [LARGE SCALE GENOMIC DNA]</scope>
</reference>
<dbReference type="InterPro" id="IPR000182">
    <property type="entry name" value="GNAT_dom"/>
</dbReference>
<dbReference type="Gene3D" id="3.40.630.30">
    <property type="match status" value="1"/>
</dbReference>
<comment type="caution">
    <text evidence="2">The sequence shown here is derived from an EMBL/GenBank/DDBJ whole genome shotgun (WGS) entry which is preliminary data.</text>
</comment>